<organism evidence="2">
    <name type="scientific">Pithovirus LCPAC304</name>
    <dbReference type="NCBI Taxonomy" id="2506594"/>
    <lineage>
        <taxon>Viruses</taxon>
        <taxon>Pithoviruses</taxon>
    </lineage>
</organism>
<evidence type="ECO:0000256" key="1">
    <source>
        <dbReference type="SAM" id="Phobius"/>
    </source>
</evidence>
<keyword evidence="1" id="KW-1133">Transmembrane helix</keyword>
<gene>
    <name evidence="2" type="ORF">LCPAC304_01440</name>
</gene>
<sequence>MVNKIKSFQGKDMRRRSALGVQTPEEEAQTELGIRRQDIMIVFVVVAFGLALGSLGYYYTTQLGLLDSFYNASLILSGMGPANPITTVGGRYFASFFAVFSGFVFTIVITIFIQRIILAEVTMRPSNSN</sequence>
<keyword evidence="1" id="KW-0472">Membrane</keyword>
<name>A0A481Z868_9VIRU</name>
<dbReference type="Gene3D" id="1.10.287.70">
    <property type="match status" value="1"/>
</dbReference>
<protein>
    <recommendedName>
        <fullName evidence="3">Potassium channel domain-containing protein</fullName>
    </recommendedName>
</protein>
<reference evidence="2" key="1">
    <citation type="journal article" date="2019" name="MBio">
        <title>Virus Genomes from Deep Sea Sediments Expand the Ocean Megavirome and Support Independent Origins of Viral Gigantism.</title>
        <authorList>
            <person name="Backstrom D."/>
            <person name="Yutin N."/>
            <person name="Jorgensen S.L."/>
            <person name="Dharamshi J."/>
            <person name="Homa F."/>
            <person name="Zaremba-Niedwiedzka K."/>
            <person name="Spang A."/>
            <person name="Wolf Y.I."/>
            <person name="Koonin E.V."/>
            <person name="Ettema T.J."/>
        </authorList>
    </citation>
    <scope>NUCLEOTIDE SEQUENCE</scope>
</reference>
<dbReference type="EMBL" id="MK500565">
    <property type="protein sequence ID" value="QBK91806.1"/>
    <property type="molecule type" value="Genomic_DNA"/>
</dbReference>
<dbReference type="SUPFAM" id="SSF81324">
    <property type="entry name" value="Voltage-gated potassium channels"/>
    <property type="match status" value="1"/>
</dbReference>
<evidence type="ECO:0008006" key="3">
    <source>
        <dbReference type="Google" id="ProtNLM"/>
    </source>
</evidence>
<keyword evidence="1" id="KW-0812">Transmembrane</keyword>
<feature type="transmembrane region" description="Helical" evidence="1">
    <location>
        <begin position="39"/>
        <end position="59"/>
    </location>
</feature>
<feature type="transmembrane region" description="Helical" evidence="1">
    <location>
        <begin position="92"/>
        <end position="113"/>
    </location>
</feature>
<proteinExistence type="predicted"/>
<evidence type="ECO:0000313" key="2">
    <source>
        <dbReference type="EMBL" id="QBK91806.1"/>
    </source>
</evidence>
<accession>A0A481Z868</accession>